<keyword evidence="1" id="KW-0175">Coiled coil</keyword>
<dbReference type="GeneTree" id="ENSGT00730000111168"/>
<feature type="coiled-coil region" evidence="1">
    <location>
        <begin position="435"/>
        <end position="527"/>
    </location>
</feature>
<reference evidence="2" key="1">
    <citation type="submission" date="2025-08" db="UniProtKB">
        <authorList>
            <consortium name="Ensembl"/>
        </authorList>
    </citation>
    <scope>IDENTIFICATION</scope>
</reference>
<dbReference type="AlphaFoldDB" id="A0A3Q0RBX7"/>
<dbReference type="PANTHER" id="PTHR35970:SF1">
    <property type="entry name" value="SODIUM CHANNEL AND CLATHRIN LINKER 1"/>
    <property type="match status" value="1"/>
</dbReference>
<dbReference type="OMA" id="RIHLEEC"/>
<feature type="coiled-coil region" evidence="1">
    <location>
        <begin position="584"/>
        <end position="625"/>
    </location>
</feature>
<sequence>HRLNSALSQYQYGHHAQSTSSQIMAPLIAEYDRHMEEMTEQLQRYQQAQMTDVKVKLERVVKENERLHAELRESVEKQLHALPVASGVEGSTLEEDALIKNLQEQVERVQATELWQTATQELDRLQQLYQKTISDGQIHDTQRQQLKDQLFQFQQHTYKLQTANQKLESTNQQFLKTVTEQSTEMEELHSQLQTKAELRTATAKVDEMTKLLQSLQEQMQRREEDVAEARGREHAADRRLQQLQAALSQLETLKAASQEAEAVRREQTVWERKLGELQGRCTTLEEEKYEALSKVRESVQVAEEATLQKDQALLREKQKTEELEKTKEAIKRLIHDATVRTRKEVENVRKQCNVQIQCMAEELSALQLECADKESQIERSLRERKAVEEELEKEGRAEPEFRKIDALHQRCLDAERLKEDISLTLQSTQNKLKKMEMYSEELSRSQEEVRRLQSSLAAARNDCIDVSEERLQLQQENLQLRREMDELRKATLLVQRKAKQQQVSQMEQEYSLKEQELDARVRELEESSRSSSADLTRLLTAQQKSTQRWKEEAKNLVHAFETKITTLAELNRQKQRSHELEVQLQTDHNTISEYEKQLAEYQEKASRLQRRLTQAEQRAASASQQ</sequence>
<dbReference type="STRING" id="61819.ENSACIP00000007403"/>
<keyword evidence="3" id="KW-1185">Reference proteome</keyword>
<dbReference type="PANTHER" id="PTHR35970">
    <property type="entry name" value="SODIUM CHANNEL AND CLATHRIN LINKER 1"/>
    <property type="match status" value="1"/>
</dbReference>
<feature type="coiled-coil region" evidence="1">
    <location>
        <begin position="28"/>
        <end position="77"/>
    </location>
</feature>
<dbReference type="GO" id="GO:0005814">
    <property type="term" value="C:centriole"/>
    <property type="evidence" value="ECO:0007669"/>
    <property type="project" value="TreeGrafter"/>
</dbReference>
<feature type="coiled-coil region" evidence="1">
    <location>
        <begin position="309"/>
        <end position="397"/>
    </location>
</feature>
<evidence type="ECO:0000313" key="2">
    <source>
        <dbReference type="Ensembl" id="ENSACIP00000007403.1"/>
    </source>
</evidence>
<reference evidence="2" key="2">
    <citation type="submission" date="2025-09" db="UniProtKB">
        <authorList>
            <consortium name="Ensembl"/>
        </authorList>
    </citation>
    <scope>IDENTIFICATION</scope>
</reference>
<dbReference type="Ensembl" id="ENSACIT00000007620.1">
    <property type="protein sequence ID" value="ENSACIP00000007403.1"/>
    <property type="gene ID" value="ENSACIG00000005779.1"/>
</dbReference>
<organism evidence="2 3">
    <name type="scientific">Amphilophus citrinellus</name>
    <name type="common">Midas cichlid</name>
    <name type="synonym">Cichlasoma citrinellum</name>
    <dbReference type="NCBI Taxonomy" id="61819"/>
    <lineage>
        <taxon>Eukaryota</taxon>
        <taxon>Metazoa</taxon>
        <taxon>Chordata</taxon>
        <taxon>Craniata</taxon>
        <taxon>Vertebrata</taxon>
        <taxon>Euteleostomi</taxon>
        <taxon>Actinopterygii</taxon>
        <taxon>Neopterygii</taxon>
        <taxon>Teleostei</taxon>
        <taxon>Neoteleostei</taxon>
        <taxon>Acanthomorphata</taxon>
        <taxon>Ovalentaria</taxon>
        <taxon>Cichlomorphae</taxon>
        <taxon>Cichliformes</taxon>
        <taxon>Cichlidae</taxon>
        <taxon>New World cichlids</taxon>
        <taxon>Cichlasomatinae</taxon>
        <taxon>Heroini</taxon>
        <taxon>Amphilophus</taxon>
    </lineage>
</organism>
<feature type="coiled-coil region" evidence="1">
    <location>
        <begin position="198"/>
        <end position="273"/>
    </location>
</feature>
<protein>
    <submittedName>
        <fullName evidence="2">Sodium channel and clathrin linker 1</fullName>
    </submittedName>
</protein>
<dbReference type="Proteomes" id="UP000261340">
    <property type="component" value="Unplaced"/>
</dbReference>
<dbReference type="InterPro" id="IPR038911">
    <property type="entry name" value="SCLT1"/>
</dbReference>
<evidence type="ECO:0000313" key="3">
    <source>
        <dbReference type="Proteomes" id="UP000261340"/>
    </source>
</evidence>
<evidence type="ECO:0000256" key="1">
    <source>
        <dbReference type="SAM" id="Coils"/>
    </source>
</evidence>
<name>A0A3Q0RBX7_AMPCI</name>
<accession>A0A3Q0RBX7</accession>
<proteinExistence type="predicted"/>
<dbReference type="GO" id="GO:0060271">
    <property type="term" value="P:cilium assembly"/>
    <property type="evidence" value="ECO:0007669"/>
    <property type="project" value="TreeGrafter"/>
</dbReference>
<dbReference type="GO" id="GO:0045162">
    <property type="term" value="P:clustering of voltage-gated sodium channels"/>
    <property type="evidence" value="ECO:0007669"/>
    <property type="project" value="InterPro"/>
</dbReference>